<dbReference type="AlphaFoldDB" id="A0A376FTD5"/>
<name>A0A376FTD5_ECOLX</name>
<dbReference type="EMBL" id="UFYN01000002">
    <property type="protein sequence ID" value="STD36228.1"/>
    <property type="molecule type" value="Genomic_DNA"/>
</dbReference>
<proteinExistence type="predicted"/>
<evidence type="ECO:0000313" key="1">
    <source>
        <dbReference type="EMBL" id="STD36228.1"/>
    </source>
</evidence>
<evidence type="ECO:0000313" key="2">
    <source>
        <dbReference type="Proteomes" id="UP000254219"/>
    </source>
</evidence>
<organism evidence="1 2">
    <name type="scientific">Escherichia coli</name>
    <dbReference type="NCBI Taxonomy" id="562"/>
    <lineage>
        <taxon>Bacteria</taxon>
        <taxon>Pseudomonadati</taxon>
        <taxon>Pseudomonadota</taxon>
        <taxon>Gammaproteobacteria</taxon>
        <taxon>Enterobacterales</taxon>
        <taxon>Enterobacteriaceae</taxon>
        <taxon>Escherichia</taxon>
    </lineage>
</organism>
<dbReference type="Proteomes" id="UP000254219">
    <property type="component" value="Unassembled WGS sequence"/>
</dbReference>
<accession>A0A376FTD5</accession>
<reference evidence="1 2" key="1">
    <citation type="submission" date="2018-06" db="EMBL/GenBank/DDBJ databases">
        <authorList>
            <consortium name="Pathogen Informatics"/>
            <person name="Doyle S."/>
        </authorList>
    </citation>
    <scope>NUCLEOTIDE SEQUENCE [LARGE SCALE GENOMIC DNA]</scope>
    <source>
        <strain evidence="1 2">NCTC11181</strain>
    </source>
</reference>
<gene>
    <name evidence="1" type="ORF">NCTC11181_01073</name>
</gene>
<sequence>MSNYFTIICPHCQSTTTVQTGVSKNGAGVGQYRNCSKIIKVTIDGKGNVIRVN</sequence>
<protein>
    <submittedName>
        <fullName evidence="1">Uncharacterized protein</fullName>
    </submittedName>
</protein>